<dbReference type="CDD" id="cd02980">
    <property type="entry name" value="TRX_Fd_family"/>
    <property type="match status" value="1"/>
</dbReference>
<proteinExistence type="predicted"/>
<comment type="caution">
    <text evidence="1">The sequence shown here is derived from an EMBL/GenBank/DDBJ whole genome shotgun (WGS) entry which is preliminary data.</text>
</comment>
<name>A0ABP7SC21_9BACT</name>
<evidence type="ECO:0000313" key="2">
    <source>
        <dbReference type="Proteomes" id="UP001500567"/>
    </source>
</evidence>
<organism evidence="1 2">
    <name type="scientific">Hymenobacter fastidiosus</name>
    <dbReference type="NCBI Taxonomy" id="486264"/>
    <lineage>
        <taxon>Bacteria</taxon>
        <taxon>Pseudomonadati</taxon>
        <taxon>Bacteroidota</taxon>
        <taxon>Cytophagia</taxon>
        <taxon>Cytophagales</taxon>
        <taxon>Hymenobacteraceae</taxon>
        <taxon>Hymenobacter</taxon>
    </lineage>
</organism>
<dbReference type="Proteomes" id="UP001500567">
    <property type="component" value="Unassembled WGS sequence"/>
</dbReference>
<protein>
    <recommendedName>
        <fullName evidence="3">(2Fe-2S) ferredoxin domain-containing protein</fullName>
    </recommendedName>
</protein>
<gene>
    <name evidence="1" type="ORF">GCM10022408_22240</name>
</gene>
<evidence type="ECO:0000313" key="1">
    <source>
        <dbReference type="EMBL" id="GAA4009676.1"/>
    </source>
</evidence>
<dbReference type="EMBL" id="BAABDJ010000022">
    <property type="protein sequence ID" value="GAA4009676.1"/>
    <property type="molecule type" value="Genomic_DNA"/>
</dbReference>
<evidence type="ECO:0008006" key="3">
    <source>
        <dbReference type="Google" id="ProtNLM"/>
    </source>
</evidence>
<keyword evidence="2" id="KW-1185">Reference proteome</keyword>
<accession>A0ABP7SC21</accession>
<reference evidence="2" key="1">
    <citation type="journal article" date="2019" name="Int. J. Syst. Evol. Microbiol.">
        <title>The Global Catalogue of Microorganisms (GCM) 10K type strain sequencing project: providing services to taxonomists for standard genome sequencing and annotation.</title>
        <authorList>
            <consortium name="The Broad Institute Genomics Platform"/>
            <consortium name="The Broad Institute Genome Sequencing Center for Infectious Disease"/>
            <person name="Wu L."/>
            <person name="Ma J."/>
        </authorList>
    </citation>
    <scope>NUCLEOTIDE SEQUENCE [LARGE SCALE GENOMIC DNA]</scope>
    <source>
        <strain evidence="2">JCM 17224</strain>
    </source>
</reference>
<dbReference type="InterPro" id="IPR036249">
    <property type="entry name" value="Thioredoxin-like_sf"/>
</dbReference>
<sequence length="105" mass="11523">MLLDFHIFVCHNQKSEVGKDVAKAFKIALKKQGLKSFVAGGTKHKSRVQTCSCLDVCKHCKKGSGAALVIYPAGIFYGDVKPADVAELVHEHIGEGRMVKRLRLD</sequence>
<dbReference type="Gene3D" id="3.40.30.10">
    <property type="entry name" value="Glutaredoxin"/>
    <property type="match status" value="1"/>
</dbReference>
<dbReference type="SUPFAM" id="SSF52833">
    <property type="entry name" value="Thioredoxin-like"/>
    <property type="match status" value="1"/>
</dbReference>
<dbReference type="RefSeq" id="WP_345073055.1">
    <property type="nucleotide sequence ID" value="NZ_BAABDJ010000022.1"/>
</dbReference>